<keyword evidence="3" id="KW-1185">Reference proteome</keyword>
<evidence type="ECO:0000256" key="1">
    <source>
        <dbReference type="SAM" id="MobiDB-lite"/>
    </source>
</evidence>
<dbReference type="AlphaFoldDB" id="A0A836BNQ4"/>
<feature type="region of interest" description="Disordered" evidence="1">
    <location>
        <begin position="80"/>
        <end position="127"/>
    </location>
</feature>
<feature type="compositionally biased region" description="Low complexity" evidence="1">
    <location>
        <begin position="34"/>
        <end position="45"/>
    </location>
</feature>
<feature type="compositionally biased region" description="Low complexity" evidence="1">
    <location>
        <begin position="1"/>
        <end position="26"/>
    </location>
</feature>
<dbReference type="Proteomes" id="UP000612055">
    <property type="component" value="Unassembled WGS sequence"/>
</dbReference>
<sequence>MAMLEARALQRLSAASASNSSASSRAPQHPGPFPASSSAHPSAAPSLPPKRSIELERLQELARCAATLSGANVYEGCADDTPRTSTVLPPGQAGGGDAGADGWWQMGAGGGGGHGVRHRPRAPVVPR</sequence>
<protein>
    <submittedName>
        <fullName evidence="2">Uncharacterized protein</fullName>
    </submittedName>
</protein>
<dbReference type="EMBL" id="JAEHOE010000174">
    <property type="protein sequence ID" value="KAG2483521.1"/>
    <property type="molecule type" value="Genomic_DNA"/>
</dbReference>
<comment type="caution">
    <text evidence="2">The sequence shown here is derived from an EMBL/GenBank/DDBJ whole genome shotgun (WGS) entry which is preliminary data.</text>
</comment>
<feature type="region of interest" description="Disordered" evidence="1">
    <location>
        <begin position="1"/>
        <end position="53"/>
    </location>
</feature>
<organism evidence="2 3">
    <name type="scientific">Edaphochlamys debaryana</name>
    <dbReference type="NCBI Taxonomy" id="47281"/>
    <lineage>
        <taxon>Eukaryota</taxon>
        <taxon>Viridiplantae</taxon>
        <taxon>Chlorophyta</taxon>
        <taxon>core chlorophytes</taxon>
        <taxon>Chlorophyceae</taxon>
        <taxon>CS clade</taxon>
        <taxon>Chlamydomonadales</taxon>
        <taxon>Chlamydomonadales incertae sedis</taxon>
        <taxon>Edaphochlamys</taxon>
    </lineage>
</organism>
<evidence type="ECO:0000313" key="2">
    <source>
        <dbReference type="EMBL" id="KAG2483521.1"/>
    </source>
</evidence>
<proteinExistence type="predicted"/>
<name>A0A836BNQ4_9CHLO</name>
<evidence type="ECO:0000313" key="3">
    <source>
        <dbReference type="Proteomes" id="UP000612055"/>
    </source>
</evidence>
<reference evidence="2" key="1">
    <citation type="journal article" date="2020" name="bioRxiv">
        <title>Comparative genomics of Chlamydomonas.</title>
        <authorList>
            <person name="Craig R.J."/>
            <person name="Hasan A.R."/>
            <person name="Ness R.W."/>
            <person name="Keightley P.D."/>
        </authorList>
    </citation>
    <scope>NUCLEOTIDE SEQUENCE</scope>
    <source>
        <strain evidence="2">CCAP 11/70</strain>
    </source>
</reference>
<gene>
    <name evidence="2" type="ORF">HYH03_017628</name>
</gene>
<accession>A0A836BNQ4</accession>